<feature type="domain" description="TonB-dependent receptor plug" evidence="3">
    <location>
        <begin position="62"/>
        <end position="162"/>
    </location>
</feature>
<dbReference type="Gene3D" id="2.170.130.10">
    <property type="entry name" value="TonB-dependent receptor, plug domain"/>
    <property type="match status" value="1"/>
</dbReference>
<evidence type="ECO:0000313" key="4">
    <source>
        <dbReference type="EMBL" id="MEJ5978820.1"/>
    </source>
</evidence>
<dbReference type="PROSITE" id="PS52016">
    <property type="entry name" value="TONB_DEPENDENT_REC_3"/>
    <property type="match status" value="1"/>
</dbReference>
<keyword evidence="5" id="KW-1185">Reference proteome</keyword>
<accession>A0ABU8S0H0</accession>
<proteinExistence type="inferred from homology"/>
<reference evidence="4 5" key="1">
    <citation type="submission" date="2024-03" db="EMBL/GenBank/DDBJ databases">
        <authorList>
            <person name="Jo J.-H."/>
        </authorList>
    </citation>
    <scope>NUCLEOTIDE SEQUENCE [LARGE SCALE GENOMIC DNA]</scope>
    <source>
        <strain evidence="4 5">PS1R-30</strain>
    </source>
</reference>
<dbReference type="EMBL" id="JBBHJZ010000004">
    <property type="protein sequence ID" value="MEJ5978820.1"/>
    <property type="molecule type" value="Genomic_DNA"/>
</dbReference>
<evidence type="ECO:0000313" key="5">
    <source>
        <dbReference type="Proteomes" id="UP001361239"/>
    </source>
</evidence>
<comment type="similarity">
    <text evidence="1">Belongs to the TonB-dependent receptor family.</text>
</comment>
<evidence type="ECO:0000259" key="3">
    <source>
        <dbReference type="Pfam" id="PF07715"/>
    </source>
</evidence>
<gene>
    <name evidence="4" type="ORF">WG901_19360</name>
</gene>
<keyword evidence="1" id="KW-0472">Membrane</keyword>
<keyword evidence="2" id="KW-0732">Signal</keyword>
<protein>
    <submittedName>
        <fullName evidence="4">Plug domain-containing protein</fullName>
    </submittedName>
</protein>
<keyword evidence="1" id="KW-0813">Transport</keyword>
<dbReference type="InterPro" id="IPR039426">
    <property type="entry name" value="TonB-dep_rcpt-like"/>
</dbReference>
<comment type="caution">
    <text evidence="4">The sequence shown here is derived from an EMBL/GenBank/DDBJ whole genome shotgun (WGS) entry which is preliminary data.</text>
</comment>
<sequence length="163" mass="17002">MFNTRITIFNSCVSLAAIAVAAQASAAFAQDAAKPVTAWEASRQADDSDMVTTGVARGRDRLDSATSTSSIKENEIVKLGAPSLADLFRNIPGIRVEGGAGEGLNSYTVRGLPLVNSGAKYLQIQEDGLPVLEFGDLANMGPDLFVRADLNLASVESIRGGSA</sequence>
<keyword evidence="1" id="KW-1134">Transmembrane beta strand</keyword>
<dbReference type="RefSeq" id="WP_339588757.1">
    <property type="nucleotide sequence ID" value="NZ_JBBHJZ010000004.1"/>
</dbReference>
<comment type="subcellular location">
    <subcellularLocation>
        <location evidence="1">Cell outer membrane</location>
        <topology evidence="1">Multi-pass membrane protein</topology>
    </subcellularLocation>
</comment>
<organism evidence="4 5">
    <name type="scientific">Novosphingobium anseongense</name>
    <dbReference type="NCBI Taxonomy" id="3133436"/>
    <lineage>
        <taxon>Bacteria</taxon>
        <taxon>Pseudomonadati</taxon>
        <taxon>Pseudomonadota</taxon>
        <taxon>Alphaproteobacteria</taxon>
        <taxon>Sphingomonadales</taxon>
        <taxon>Sphingomonadaceae</taxon>
        <taxon>Novosphingobium</taxon>
    </lineage>
</organism>
<dbReference type="InterPro" id="IPR012910">
    <property type="entry name" value="Plug_dom"/>
</dbReference>
<feature type="chain" id="PRO_5045295969" evidence="2">
    <location>
        <begin position="30"/>
        <end position="163"/>
    </location>
</feature>
<feature type="signal peptide" evidence="2">
    <location>
        <begin position="1"/>
        <end position="29"/>
    </location>
</feature>
<evidence type="ECO:0000256" key="1">
    <source>
        <dbReference type="PROSITE-ProRule" id="PRU01360"/>
    </source>
</evidence>
<dbReference type="Proteomes" id="UP001361239">
    <property type="component" value="Unassembled WGS sequence"/>
</dbReference>
<keyword evidence="1" id="KW-0812">Transmembrane</keyword>
<dbReference type="SUPFAM" id="SSF56935">
    <property type="entry name" value="Porins"/>
    <property type="match status" value="1"/>
</dbReference>
<keyword evidence="1" id="KW-0998">Cell outer membrane</keyword>
<dbReference type="Pfam" id="PF07715">
    <property type="entry name" value="Plug"/>
    <property type="match status" value="1"/>
</dbReference>
<name>A0ABU8S0H0_9SPHN</name>
<dbReference type="InterPro" id="IPR037066">
    <property type="entry name" value="Plug_dom_sf"/>
</dbReference>
<evidence type="ECO:0000256" key="2">
    <source>
        <dbReference type="SAM" id="SignalP"/>
    </source>
</evidence>